<organism evidence="2">
    <name type="scientific">Lepeophtheirus salmonis</name>
    <name type="common">Salmon louse</name>
    <name type="synonym">Caligus salmonis</name>
    <dbReference type="NCBI Taxonomy" id="72036"/>
    <lineage>
        <taxon>Eukaryota</taxon>
        <taxon>Metazoa</taxon>
        <taxon>Ecdysozoa</taxon>
        <taxon>Arthropoda</taxon>
        <taxon>Crustacea</taxon>
        <taxon>Multicrustacea</taxon>
        <taxon>Hexanauplia</taxon>
        <taxon>Copepoda</taxon>
        <taxon>Siphonostomatoida</taxon>
        <taxon>Caligidae</taxon>
        <taxon>Lepeophtheirus</taxon>
    </lineage>
</organism>
<sequence length="77" mass="8990">LFHFLIFFILLSLLGVSLHHFQELSSLFFTIADSLFSSHLPLPFASKRFSHIVSLLLSSYRLSFKHVRSLQRINKNK</sequence>
<evidence type="ECO:0000256" key="1">
    <source>
        <dbReference type="SAM" id="SignalP"/>
    </source>
</evidence>
<feature type="non-terminal residue" evidence="2">
    <location>
        <position position="1"/>
    </location>
</feature>
<dbReference type="AlphaFoldDB" id="A0A0K2TBR0"/>
<evidence type="ECO:0008006" key="3">
    <source>
        <dbReference type="Google" id="ProtNLM"/>
    </source>
</evidence>
<reference evidence="2" key="1">
    <citation type="submission" date="2014-05" db="EMBL/GenBank/DDBJ databases">
        <authorList>
            <person name="Chronopoulou M."/>
        </authorList>
    </citation>
    <scope>NUCLEOTIDE SEQUENCE</scope>
    <source>
        <tissue evidence="2">Whole organism</tissue>
    </source>
</reference>
<protein>
    <recommendedName>
        <fullName evidence="3">Secreted protein</fullName>
    </recommendedName>
</protein>
<accession>A0A0K2TBR0</accession>
<name>A0A0K2TBR0_LEPSM</name>
<dbReference type="EMBL" id="HACA01006077">
    <property type="protein sequence ID" value="CDW23438.1"/>
    <property type="molecule type" value="Transcribed_RNA"/>
</dbReference>
<feature type="chain" id="PRO_5005487653" description="Secreted protein" evidence="1">
    <location>
        <begin position="20"/>
        <end position="77"/>
    </location>
</feature>
<feature type="signal peptide" evidence="1">
    <location>
        <begin position="1"/>
        <end position="19"/>
    </location>
</feature>
<proteinExistence type="predicted"/>
<keyword evidence="1" id="KW-0732">Signal</keyword>
<evidence type="ECO:0000313" key="2">
    <source>
        <dbReference type="EMBL" id="CDW23438.1"/>
    </source>
</evidence>